<gene>
    <name evidence="1" type="ORF">LVJ94_39275</name>
</gene>
<protein>
    <submittedName>
        <fullName evidence="1">Uncharacterized protein</fullName>
    </submittedName>
</protein>
<evidence type="ECO:0000313" key="2">
    <source>
        <dbReference type="Proteomes" id="UP001374803"/>
    </source>
</evidence>
<dbReference type="RefSeq" id="WP_394832563.1">
    <property type="nucleotide sequence ID" value="NZ_CP089929.1"/>
</dbReference>
<proteinExistence type="predicted"/>
<name>A0ABZ2L2S8_9BACT</name>
<organism evidence="1 2">
    <name type="scientific">Pendulispora rubella</name>
    <dbReference type="NCBI Taxonomy" id="2741070"/>
    <lineage>
        <taxon>Bacteria</taxon>
        <taxon>Pseudomonadati</taxon>
        <taxon>Myxococcota</taxon>
        <taxon>Myxococcia</taxon>
        <taxon>Myxococcales</taxon>
        <taxon>Sorangiineae</taxon>
        <taxon>Pendulisporaceae</taxon>
        <taxon>Pendulispora</taxon>
    </lineage>
</organism>
<dbReference type="Proteomes" id="UP001374803">
    <property type="component" value="Chromosome"/>
</dbReference>
<evidence type="ECO:0000313" key="1">
    <source>
        <dbReference type="EMBL" id="WXB02937.1"/>
    </source>
</evidence>
<reference evidence="1" key="1">
    <citation type="submission" date="2021-12" db="EMBL/GenBank/DDBJ databases">
        <title>Discovery of the Pendulisporaceae a myxobacterial family with distinct sporulation behavior and unique specialized metabolism.</title>
        <authorList>
            <person name="Garcia R."/>
            <person name="Popoff A."/>
            <person name="Bader C.D."/>
            <person name="Loehr J."/>
            <person name="Walesch S."/>
            <person name="Walt C."/>
            <person name="Boldt J."/>
            <person name="Bunk B."/>
            <person name="Haeckl F.J.F.P.J."/>
            <person name="Gunesch A.P."/>
            <person name="Birkelbach J."/>
            <person name="Nuebel U."/>
            <person name="Pietschmann T."/>
            <person name="Bach T."/>
            <person name="Mueller R."/>
        </authorList>
    </citation>
    <scope>NUCLEOTIDE SEQUENCE</scope>
    <source>
        <strain evidence="1">MSr11367</strain>
    </source>
</reference>
<keyword evidence="2" id="KW-1185">Reference proteome</keyword>
<dbReference type="EMBL" id="CP089983">
    <property type="protein sequence ID" value="WXB02937.1"/>
    <property type="molecule type" value="Genomic_DNA"/>
</dbReference>
<sequence>MKIRTMGLAAALLAGCAGDNVPREYSQIQLEISPYSVPKGDSFVVTGAARGGEKALEWVDFAVRDIDGKPLPSEAGISISRNEFSGPTQLWDFRTDGNVKIVTSPTTPSGQYQLLAHAETADGDFGNSVSFRVR</sequence>
<accession>A0ABZ2L2S8</accession>
<dbReference type="PROSITE" id="PS51257">
    <property type="entry name" value="PROKAR_LIPOPROTEIN"/>
    <property type="match status" value="1"/>
</dbReference>